<comment type="similarity">
    <text evidence="3">Belongs to the isocitrate and isopropylmalate dehydrogenases family.</text>
</comment>
<evidence type="ECO:0000256" key="6">
    <source>
        <dbReference type="ARBA" id="ARBA00022842"/>
    </source>
</evidence>
<feature type="domain" description="Isopropylmalate dehydrogenase-like" evidence="9">
    <location>
        <begin position="10"/>
        <end position="573"/>
    </location>
</feature>
<dbReference type="GO" id="GO:0006099">
    <property type="term" value="P:tricarboxylic acid cycle"/>
    <property type="evidence" value="ECO:0007669"/>
    <property type="project" value="UniProtKB-KW"/>
</dbReference>
<keyword evidence="11" id="KW-1185">Reference proteome</keyword>
<evidence type="ECO:0000256" key="7">
    <source>
        <dbReference type="ARBA" id="ARBA00023002"/>
    </source>
</evidence>
<comment type="caution">
    <text evidence="10">The sequence shown here is derived from an EMBL/GenBank/DDBJ whole genome shotgun (WGS) entry which is preliminary data.</text>
</comment>
<evidence type="ECO:0000256" key="8">
    <source>
        <dbReference type="ARBA" id="ARBA00023211"/>
    </source>
</evidence>
<comment type="cofactor">
    <cofactor evidence="2">
        <name>Mg(2+)</name>
        <dbReference type="ChEBI" id="CHEBI:18420"/>
    </cofactor>
</comment>
<keyword evidence="7" id="KW-0560">Oxidoreductase</keyword>
<comment type="cofactor">
    <cofactor evidence="1">
        <name>Mn(2+)</name>
        <dbReference type="ChEBI" id="CHEBI:29035"/>
    </cofactor>
</comment>
<keyword evidence="8" id="KW-0464">Manganese</keyword>
<organism evidence="10 11">
    <name type="scientific">Halomonas fontilapidosi</name>
    <dbReference type="NCBI Taxonomy" id="616675"/>
    <lineage>
        <taxon>Bacteria</taxon>
        <taxon>Pseudomonadati</taxon>
        <taxon>Pseudomonadota</taxon>
        <taxon>Gammaproteobacteria</taxon>
        <taxon>Oceanospirillales</taxon>
        <taxon>Halomonadaceae</taxon>
        <taxon>Halomonas</taxon>
    </lineage>
</organism>
<dbReference type="InterPro" id="IPR024084">
    <property type="entry name" value="IsoPropMal-DH-like_dom"/>
</dbReference>
<dbReference type="SMART" id="SM01329">
    <property type="entry name" value="Iso_dh"/>
    <property type="match status" value="1"/>
</dbReference>
<name>A0A7W5DKD9_9GAMM</name>
<dbReference type="GO" id="GO:0004450">
    <property type="term" value="F:isocitrate dehydrogenase (NADP+) activity"/>
    <property type="evidence" value="ECO:0007669"/>
    <property type="project" value="InterPro"/>
</dbReference>
<evidence type="ECO:0000256" key="4">
    <source>
        <dbReference type="ARBA" id="ARBA00022532"/>
    </source>
</evidence>
<evidence type="ECO:0000256" key="3">
    <source>
        <dbReference type="ARBA" id="ARBA00007769"/>
    </source>
</evidence>
<keyword evidence="5" id="KW-0479">Metal-binding</keyword>
<evidence type="ECO:0000256" key="1">
    <source>
        <dbReference type="ARBA" id="ARBA00001936"/>
    </source>
</evidence>
<evidence type="ECO:0000256" key="5">
    <source>
        <dbReference type="ARBA" id="ARBA00022723"/>
    </source>
</evidence>
<keyword evidence="4" id="KW-0816">Tricarboxylic acid cycle</keyword>
<proteinExistence type="inferred from homology"/>
<dbReference type="EMBL" id="JACHXQ010000005">
    <property type="protein sequence ID" value="MBB3184231.1"/>
    <property type="molecule type" value="Genomic_DNA"/>
</dbReference>
<dbReference type="Proteomes" id="UP000563050">
    <property type="component" value="Unassembled WGS sequence"/>
</dbReference>
<dbReference type="PANTHER" id="PTHR11822">
    <property type="entry name" value="NADP-SPECIFIC ISOCITRATE DEHYDROGENASE"/>
    <property type="match status" value="1"/>
</dbReference>
<protein>
    <submittedName>
        <fullName evidence="10">Isocitrate dehydrogenase</fullName>
    </submittedName>
</protein>
<dbReference type="SUPFAM" id="SSF53659">
    <property type="entry name" value="Isocitrate/Isopropylmalate dehydrogenase-like"/>
    <property type="match status" value="2"/>
</dbReference>
<keyword evidence="6" id="KW-0460">Magnesium</keyword>
<evidence type="ECO:0000256" key="2">
    <source>
        <dbReference type="ARBA" id="ARBA00001946"/>
    </source>
</evidence>
<dbReference type="Gene3D" id="3.40.718.10">
    <property type="entry name" value="Isopropylmalate Dehydrogenase"/>
    <property type="match status" value="2"/>
</dbReference>
<dbReference type="RefSeq" id="WP_183314143.1">
    <property type="nucleotide sequence ID" value="NZ_JACHXQ010000005.1"/>
</dbReference>
<evidence type="ECO:0000313" key="10">
    <source>
        <dbReference type="EMBL" id="MBB3184231.1"/>
    </source>
</evidence>
<dbReference type="PANTHER" id="PTHR11822:SF21">
    <property type="entry name" value="ISOCITRATE DEHYDROGENASE [NADP], MITOCHONDRIAL"/>
    <property type="match status" value="1"/>
</dbReference>
<evidence type="ECO:0000259" key="9">
    <source>
        <dbReference type="SMART" id="SM01329"/>
    </source>
</evidence>
<sequence length="583" mass="63891">MSRKLKVNAPLVILHGDEMAQVAFERILDTFVTSPLDIELVEIDLTAENRLVTNGQAVIDAVEALKRYGVGVKNAGMTVNRAQLGELLAAHPELDGTSLHPLATKSPNGAIRKGIGGNITREDIQFRNLQFNKPEWVGRDIEVDTMATGGSKDSYNELSRATGIVKLMFVGASGNPVELHRREVKKGDPWLLATNDIDAIKAWAHRFFQRAIDEKRDIYLGLKDTVIAGYDGVMRAAIEGIYESDYRAQVEALGLAYHYELIDAQAARIVANPPERALWGVPDNTTGRKLYKLVEQLKVHGIPTRKAHVSLSRMSAGGGDQYGSYNAPALEHGILKVVVDGEEKHARHVKQGDPILLMSNDHEAIKDWVTQVFRDASRKDKEVYFGLKREYMEYDDVFSTAITDVRRELAKADTPPPSFMIMRPSSQLIKMITDPPRNALYPAQNLDGDIFSDISAALGGSLATASSIIESKNGTMLFEAPHGTAHDLYLKYLESDGKEAHFNSSALIFAVANALETLGERESNAALVDYATRLKAALIDTVADGIITGDLKGKTTDPAAETLVDMQGFLDAVASRLSPAQDR</sequence>
<evidence type="ECO:0000313" key="11">
    <source>
        <dbReference type="Proteomes" id="UP000563050"/>
    </source>
</evidence>
<gene>
    <name evidence="10" type="ORF">FHR95_001792</name>
</gene>
<dbReference type="Pfam" id="PF00180">
    <property type="entry name" value="Iso_dh"/>
    <property type="match status" value="1"/>
</dbReference>
<dbReference type="GO" id="GO:0046872">
    <property type="term" value="F:metal ion binding"/>
    <property type="evidence" value="ECO:0007669"/>
    <property type="project" value="UniProtKB-KW"/>
</dbReference>
<reference evidence="10 11" key="1">
    <citation type="submission" date="2020-08" db="EMBL/GenBank/DDBJ databases">
        <title>Genomic Encyclopedia of Type Strains, Phase III (KMG-III): the genomes of soil and plant-associated and newly described type strains.</title>
        <authorList>
            <person name="Whitman W."/>
        </authorList>
    </citation>
    <scope>NUCLEOTIDE SEQUENCE [LARGE SCALE GENOMIC DNA]</scope>
    <source>
        <strain evidence="10 11">CECT 7341</strain>
    </source>
</reference>
<dbReference type="InterPro" id="IPR004790">
    <property type="entry name" value="Isocitrate_DH_NADP"/>
</dbReference>
<dbReference type="GO" id="GO:0006102">
    <property type="term" value="P:isocitrate metabolic process"/>
    <property type="evidence" value="ECO:0007669"/>
    <property type="project" value="InterPro"/>
</dbReference>
<accession>A0A7W5DKD9</accession>
<dbReference type="AlphaFoldDB" id="A0A7W5DKD9"/>